<gene>
    <name evidence="2" type="ORF">SD71_07315</name>
</gene>
<evidence type="ECO:0000313" key="3">
    <source>
        <dbReference type="Proteomes" id="UP000054526"/>
    </source>
</evidence>
<dbReference type="Proteomes" id="UP000054526">
    <property type="component" value="Unassembled WGS sequence"/>
</dbReference>
<keyword evidence="1" id="KW-1133">Transmembrane helix</keyword>
<accession>A0ABR5A813</accession>
<sequence>MLFFIYYLAFVILFGIFIYLPCRYIKLPSMNIAIIAIALVLFVFLLFNELENFPTGSFFNGRAP</sequence>
<keyword evidence="1" id="KW-0812">Transmembrane</keyword>
<proteinExistence type="predicted"/>
<reference evidence="2 3" key="1">
    <citation type="submission" date="2014-12" db="EMBL/GenBank/DDBJ databases">
        <title>Draft genome sequence of Cohnella kolymensis strain B-2846.</title>
        <authorList>
            <person name="Karlyshev A.V."/>
            <person name="Kudryashova E.B."/>
        </authorList>
    </citation>
    <scope>NUCLEOTIDE SEQUENCE [LARGE SCALE GENOMIC DNA]</scope>
    <source>
        <strain evidence="2 3">VKM B-2846</strain>
    </source>
</reference>
<keyword evidence="3" id="KW-1185">Reference proteome</keyword>
<evidence type="ECO:0000313" key="2">
    <source>
        <dbReference type="EMBL" id="KIL36552.1"/>
    </source>
</evidence>
<feature type="transmembrane region" description="Helical" evidence="1">
    <location>
        <begin position="29"/>
        <end position="47"/>
    </location>
</feature>
<organism evidence="2 3">
    <name type="scientific">Cohnella kolymensis</name>
    <dbReference type="NCBI Taxonomy" id="1590652"/>
    <lineage>
        <taxon>Bacteria</taxon>
        <taxon>Bacillati</taxon>
        <taxon>Bacillota</taxon>
        <taxon>Bacilli</taxon>
        <taxon>Bacillales</taxon>
        <taxon>Paenibacillaceae</taxon>
        <taxon>Cohnella</taxon>
    </lineage>
</organism>
<keyword evidence="1" id="KW-0472">Membrane</keyword>
<dbReference type="EMBL" id="JXAL01000007">
    <property type="protein sequence ID" value="KIL36552.1"/>
    <property type="molecule type" value="Genomic_DNA"/>
</dbReference>
<protein>
    <submittedName>
        <fullName evidence="2">Uncharacterized protein</fullName>
    </submittedName>
</protein>
<feature type="transmembrane region" description="Helical" evidence="1">
    <location>
        <begin position="6"/>
        <end position="22"/>
    </location>
</feature>
<name>A0ABR5A813_9BACL</name>
<comment type="caution">
    <text evidence="2">The sequence shown here is derived from an EMBL/GenBank/DDBJ whole genome shotgun (WGS) entry which is preliminary data.</text>
</comment>
<evidence type="ECO:0000256" key="1">
    <source>
        <dbReference type="SAM" id="Phobius"/>
    </source>
</evidence>